<dbReference type="Gene3D" id="3.10.450.50">
    <property type="match status" value="1"/>
</dbReference>
<comment type="caution">
    <text evidence="2">The sequence shown here is derived from an EMBL/GenBank/DDBJ whole genome shotgun (WGS) entry which is preliminary data.</text>
</comment>
<evidence type="ECO:0000313" key="3">
    <source>
        <dbReference type="Proteomes" id="UP000646244"/>
    </source>
</evidence>
<organism evidence="2 3">
    <name type="scientific">Streptomyces cinnamoneus</name>
    <name type="common">Streptoverticillium cinnamoneum</name>
    <dbReference type="NCBI Taxonomy" id="53446"/>
    <lineage>
        <taxon>Bacteria</taxon>
        <taxon>Bacillati</taxon>
        <taxon>Actinomycetota</taxon>
        <taxon>Actinomycetes</taxon>
        <taxon>Kitasatosporales</taxon>
        <taxon>Streptomycetaceae</taxon>
        <taxon>Streptomyces</taxon>
        <taxon>Streptomyces cinnamoneus group</taxon>
    </lineage>
</organism>
<reference evidence="2" key="2">
    <citation type="submission" date="2020-09" db="EMBL/GenBank/DDBJ databases">
        <authorList>
            <person name="Sun Q."/>
            <person name="Ohkuma M."/>
        </authorList>
    </citation>
    <scope>NUCLEOTIDE SEQUENCE</scope>
    <source>
        <strain evidence="2">JCM 4633</strain>
    </source>
</reference>
<dbReference type="RefSeq" id="WP_190109242.1">
    <property type="nucleotide sequence ID" value="NZ_BMVB01000005.1"/>
</dbReference>
<name>A0A918TFT2_STRCJ</name>
<dbReference type="AlphaFoldDB" id="A0A918TFT2"/>
<dbReference type="InterPro" id="IPR037401">
    <property type="entry name" value="SnoaL-like"/>
</dbReference>
<feature type="domain" description="SnoaL-like" evidence="1">
    <location>
        <begin position="10"/>
        <end position="117"/>
    </location>
</feature>
<proteinExistence type="predicted"/>
<gene>
    <name evidence="2" type="ORF">GCM10010507_18950</name>
</gene>
<evidence type="ECO:0000313" key="2">
    <source>
        <dbReference type="EMBL" id="GHC44207.1"/>
    </source>
</evidence>
<dbReference type="EMBL" id="BMVB01000005">
    <property type="protein sequence ID" value="GHC44207.1"/>
    <property type="molecule type" value="Genomic_DNA"/>
</dbReference>
<dbReference type="SUPFAM" id="SSF54427">
    <property type="entry name" value="NTF2-like"/>
    <property type="match status" value="1"/>
</dbReference>
<dbReference type="InterPro" id="IPR032710">
    <property type="entry name" value="NTF2-like_dom_sf"/>
</dbReference>
<dbReference type="Proteomes" id="UP000646244">
    <property type="component" value="Unassembled WGS sequence"/>
</dbReference>
<sequence>MTSTDPRAVVIRYVEAVRDGDADVIHDSFAEDATWHYPGHLPISKVWRGRDAIVNEFLGGMGPILVPGTVEIELVSTIAEGDRVVAEWTSRATTVHGGVYDNRCIGVYTVRDGKITSVIEYADTQHVAAALFPDFDARRPAEAE</sequence>
<reference evidence="2" key="1">
    <citation type="journal article" date="2014" name="Int. J. Syst. Evol. Microbiol.">
        <title>Complete genome sequence of Corynebacterium casei LMG S-19264T (=DSM 44701T), isolated from a smear-ripened cheese.</title>
        <authorList>
            <consortium name="US DOE Joint Genome Institute (JGI-PGF)"/>
            <person name="Walter F."/>
            <person name="Albersmeier A."/>
            <person name="Kalinowski J."/>
            <person name="Ruckert C."/>
        </authorList>
    </citation>
    <scope>NUCLEOTIDE SEQUENCE</scope>
    <source>
        <strain evidence="2">JCM 4633</strain>
    </source>
</reference>
<dbReference type="Pfam" id="PF12680">
    <property type="entry name" value="SnoaL_2"/>
    <property type="match status" value="1"/>
</dbReference>
<dbReference type="PANTHER" id="PTHR41252">
    <property type="entry name" value="BLR2505 PROTEIN"/>
    <property type="match status" value="1"/>
</dbReference>
<evidence type="ECO:0000259" key="1">
    <source>
        <dbReference type="Pfam" id="PF12680"/>
    </source>
</evidence>
<accession>A0A918TFT2</accession>
<dbReference type="PANTHER" id="PTHR41252:SF1">
    <property type="entry name" value="BLR2505 PROTEIN"/>
    <property type="match status" value="1"/>
</dbReference>
<protein>
    <recommendedName>
        <fullName evidence="1">SnoaL-like domain-containing protein</fullName>
    </recommendedName>
</protein>